<dbReference type="HOGENOM" id="CLU_018544_14_1_1"/>
<reference evidence="1 2" key="1">
    <citation type="submission" date="2014-04" db="EMBL/GenBank/DDBJ databases">
        <authorList>
            <consortium name="DOE Joint Genome Institute"/>
            <person name="Kuo A."/>
            <person name="Gay G."/>
            <person name="Dore J."/>
            <person name="Kohler A."/>
            <person name="Nagy L.G."/>
            <person name="Floudas D."/>
            <person name="Copeland A."/>
            <person name="Barry K.W."/>
            <person name="Cichocki N."/>
            <person name="Veneault-Fourrey C."/>
            <person name="LaButti K."/>
            <person name="Lindquist E.A."/>
            <person name="Lipzen A."/>
            <person name="Lundell T."/>
            <person name="Morin E."/>
            <person name="Murat C."/>
            <person name="Sun H."/>
            <person name="Tunlid A."/>
            <person name="Henrissat B."/>
            <person name="Grigoriev I.V."/>
            <person name="Hibbett D.S."/>
            <person name="Martin F."/>
            <person name="Nordberg H.P."/>
            <person name="Cantor M.N."/>
            <person name="Hua S.X."/>
        </authorList>
    </citation>
    <scope>NUCLEOTIDE SEQUENCE [LARGE SCALE GENOMIC DNA]</scope>
    <source>
        <strain evidence="2">h7</strain>
    </source>
</reference>
<dbReference type="EMBL" id="KN831792">
    <property type="protein sequence ID" value="KIM38163.1"/>
    <property type="molecule type" value="Genomic_DNA"/>
</dbReference>
<name>A0A0C2XK93_HEBCY</name>
<gene>
    <name evidence="1" type="ORF">M413DRAFT_247179</name>
</gene>
<organism evidence="1 2">
    <name type="scientific">Hebeloma cylindrosporum</name>
    <dbReference type="NCBI Taxonomy" id="76867"/>
    <lineage>
        <taxon>Eukaryota</taxon>
        <taxon>Fungi</taxon>
        <taxon>Dikarya</taxon>
        <taxon>Basidiomycota</taxon>
        <taxon>Agaricomycotina</taxon>
        <taxon>Agaricomycetes</taxon>
        <taxon>Agaricomycetidae</taxon>
        <taxon>Agaricales</taxon>
        <taxon>Agaricineae</taxon>
        <taxon>Hymenogastraceae</taxon>
        <taxon>Hebeloma</taxon>
    </lineage>
</organism>
<protein>
    <submittedName>
        <fullName evidence="1">Uncharacterized protein</fullName>
    </submittedName>
</protein>
<dbReference type="STRING" id="686832.A0A0C2XK93"/>
<dbReference type="OrthoDB" id="3270987at2759"/>
<proteinExistence type="predicted"/>
<evidence type="ECO:0000313" key="1">
    <source>
        <dbReference type="EMBL" id="KIM38163.1"/>
    </source>
</evidence>
<evidence type="ECO:0000313" key="2">
    <source>
        <dbReference type="Proteomes" id="UP000053424"/>
    </source>
</evidence>
<accession>A0A0C2XK93</accession>
<keyword evidence="2" id="KW-1185">Reference proteome</keyword>
<dbReference type="SUPFAM" id="SSF52047">
    <property type="entry name" value="RNI-like"/>
    <property type="match status" value="1"/>
</dbReference>
<reference evidence="2" key="2">
    <citation type="submission" date="2015-01" db="EMBL/GenBank/DDBJ databases">
        <title>Evolutionary Origins and Diversification of the Mycorrhizal Mutualists.</title>
        <authorList>
            <consortium name="DOE Joint Genome Institute"/>
            <consortium name="Mycorrhizal Genomics Consortium"/>
            <person name="Kohler A."/>
            <person name="Kuo A."/>
            <person name="Nagy L.G."/>
            <person name="Floudas D."/>
            <person name="Copeland A."/>
            <person name="Barry K.W."/>
            <person name="Cichocki N."/>
            <person name="Veneault-Fourrey C."/>
            <person name="LaButti K."/>
            <person name="Lindquist E.A."/>
            <person name="Lipzen A."/>
            <person name="Lundell T."/>
            <person name="Morin E."/>
            <person name="Murat C."/>
            <person name="Riley R."/>
            <person name="Ohm R."/>
            <person name="Sun H."/>
            <person name="Tunlid A."/>
            <person name="Henrissat B."/>
            <person name="Grigoriev I.V."/>
            <person name="Hibbett D.S."/>
            <person name="Martin F."/>
        </authorList>
    </citation>
    <scope>NUCLEOTIDE SEQUENCE [LARGE SCALE GENOMIC DNA]</scope>
    <source>
        <strain evidence="2">h7</strain>
    </source>
</reference>
<dbReference type="AlphaFoldDB" id="A0A0C2XK93"/>
<dbReference type="Proteomes" id="UP000053424">
    <property type="component" value="Unassembled WGS sequence"/>
</dbReference>
<sequence>MDKIHDLLTRQVPREIASHIFAQCISSYPFPYKREVISQPLVLGAVCKSWRDIAWTTPQLWTTIAIRTRSIRDPALHLELLDQWIARSGQLPLYISFKTPRNSTTESLYMFYPLVDLVNRYSSRWKGLHLFVSSSLFNRFTGDGGNISILSALTLVLPPYERGKVEFSLKTLSPQPQSVKLCGIAPSSLDIKWNNVTWLEVSLHLDELLGIFPDTDQLVSCTIFNCFRASTVEYHIPQSPIILRCLQNLDIRSCSVDPAKIIEAITTPCLRHFYTNLSSEGLPVHSFNSFIIRSSCNLEALRLSGSIAGDGELVTILRYLPSSLKQLFLEPDLRKNARPWLTKEVENLFKLPRSPSKCGFFPDLESFQYEGPQTFSWPDIIGTFFDPPSAPPSNHRLQILDIKVTQDVHLTPIDPNTLRSIHELQESGLKITITKGGKRQYRLGGSSSA</sequence>